<gene>
    <name evidence="1" type="ORF">ANCCAN_23766</name>
</gene>
<accession>A0A368FHJ5</accession>
<name>A0A368FHJ5_ANCCA</name>
<dbReference type="STRING" id="29170.A0A368FHJ5"/>
<sequence length="197" mass="22473">MGPHRLGRTNQDADKESRLFVRERFEWSLVDEVATRIFDKYGKPQVDLFASRLNHKLECHFSLFADPGAMRIDGFAHNWSGIYAYAFPPFNLIARTIRKAVKDGAIIILVTPLWQSRSWFPLALEHAKEPPVVLQCSRPILTNAQNCPHPLLLQKNFVLLAWKIYPNVGKREGWANLPSPSCWPVGLQTLDGNMNLP</sequence>
<proteinExistence type="predicted"/>
<dbReference type="InterPro" id="IPR052055">
    <property type="entry name" value="Hepadnavirus_pol/RT"/>
</dbReference>
<dbReference type="Proteomes" id="UP000252519">
    <property type="component" value="Unassembled WGS sequence"/>
</dbReference>
<reference evidence="1 2" key="1">
    <citation type="submission" date="2014-10" db="EMBL/GenBank/DDBJ databases">
        <title>Draft genome of the hookworm Ancylostoma caninum.</title>
        <authorList>
            <person name="Mitreva M."/>
        </authorList>
    </citation>
    <scope>NUCLEOTIDE SEQUENCE [LARGE SCALE GENOMIC DNA]</scope>
    <source>
        <strain evidence="1 2">Baltimore</strain>
    </source>
</reference>
<dbReference type="OrthoDB" id="2897838at2759"/>
<dbReference type="EMBL" id="JOJR01001552">
    <property type="protein sequence ID" value="RCN30459.1"/>
    <property type="molecule type" value="Genomic_DNA"/>
</dbReference>
<evidence type="ECO:0000313" key="2">
    <source>
        <dbReference type="Proteomes" id="UP000252519"/>
    </source>
</evidence>
<dbReference type="PANTHER" id="PTHR33050:SF7">
    <property type="entry name" value="RIBONUCLEASE H"/>
    <property type="match status" value="1"/>
</dbReference>
<organism evidence="1 2">
    <name type="scientific">Ancylostoma caninum</name>
    <name type="common">Dog hookworm</name>
    <dbReference type="NCBI Taxonomy" id="29170"/>
    <lineage>
        <taxon>Eukaryota</taxon>
        <taxon>Metazoa</taxon>
        <taxon>Ecdysozoa</taxon>
        <taxon>Nematoda</taxon>
        <taxon>Chromadorea</taxon>
        <taxon>Rhabditida</taxon>
        <taxon>Rhabditina</taxon>
        <taxon>Rhabditomorpha</taxon>
        <taxon>Strongyloidea</taxon>
        <taxon>Ancylostomatidae</taxon>
        <taxon>Ancylostomatinae</taxon>
        <taxon>Ancylostoma</taxon>
    </lineage>
</organism>
<protein>
    <submittedName>
        <fullName evidence="1">Uncharacterized protein</fullName>
    </submittedName>
</protein>
<evidence type="ECO:0000313" key="1">
    <source>
        <dbReference type="EMBL" id="RCN30459.1"/>
    </source>
</evidence>
<dbReference type="PANTHER" id="PTHR33050">
    <property type="entry name" value="REVERSE TRANSCRIPTASE DOMAIN-CONTAINING PROTEIN"/>
    <property type="match status" value="1"/>
</dbReference>
<dbReference type="AlphaFoldDB" id="A0A368FHJ5"/>
<comment type="caution">
    <text evidence="1">The sequence shown here is derived from an EMBL/GenBank/DDBJ whole genome shotgun (WGS) entry which is preliminary data.</text>
</comment>
<keyword evidence="2" id="KW-1185">Reference proteome</keyword>